<accession>A0A1Y5P4M8</accession>
<dbReference type="EMBL" id="FLQS01000005">
    <property type="protein sequence ID" value="SBS72249.1"/>
    <property type="molecule type" value="Genomic_DNA"/>
</dbReference>
<dbReference type="AlphaFoldDB" id="A0A1Y5P4M8"/>
<reference evidence="1" key="1">
    <citation type="submission" date="2016-03" db="EMBL/GenBank/DDBJ databases">
        <authorList>
            <person name="Ploux O."/>
        </authorList>
    </citation>
    <scope>NUCLEOTIDE SEQUENCE</scope>
    <source>
        <strain evidence="1">UC10</strain>
    </source>
</reference>
<organism evidence="1">
    <name type="scientific">uncultured Mycobacterium sp</name>
    <dbReference type="NCBI Taxonomy" id="171292"/>
    <lineage>
        <taxon>Bacteria</taxon>
        <taxon>Bacillati</taxon>
        <taxon>Actinomycetota</taxon>
        <taxon>Actinomycetes</taxon>
        <taxon>Mycobacteriales</taxon>
        <taxon>Mycobacteriaceae</taxon>
        <taxon>Mycobacterium</taxon>
        <taxon>environmental samples</taxon>
    </lineage>
</organism>
<evidence type="ECO:0000313" key="1">
    <source>
        <dbReference type="EMBL" id="SBS72249.1"/>
    </source>
</evidence>
<gene>
    <name evidence="1" type="ORF">MHPYR_130063</name>
</gene>
<name>A0A1Y5P4M8_9MYCO</name>
<protein>
    <submittedName>
        <fullName evidence="1">Uncharacterized protein</fullName>
    </submittedName>
</protein>
<proteinExistence type="predicted"/>
<sequence length="60" mass="6631">MRPARRVTGLETFVPHALRCSRPAYSPQRLPALWVGSGITRACAACPRHPASECRASRTR</sequence>